<comment type="similarity">
    <text evidence="4 10">Belongs to the phosphohexose mutase family.</text>
</comment>
<dbReference type="Pfam" id="PF02879">
    <property type="entry name" value="PGM_PMM_II"/>
    <property type="match status" value="1"/>
</dbReference>
<evidence type="ECO:0000313" key="15">
    <source>
        <dbReference type="EMBL" id="ALB24149.1"/>
    </source>
</evidence>
<dbReference type="GO" id="GO:0005975">
    <property type="term" value="P:carbohydrate metabolic process"/>
    <property type="evidence" value="ECO:0007669"/>
    <property type="project" value="InterPro"/>
</dbReference>
<dbReference type="Proteomes" id="UP000029558">
    <property type="component" value="Chromosome"/>
</dbReference>
<dbReference type="Pfam" id="PF02880">
    <property type="entry name" value="PGM_PMM_III"/>
    <property type="match status" value="1"/>
</dbReference>
<dbReference type="Gene3D" id="3.40.120.10">
    <property type="entry name" value="Alpha-D-Glucose-1,6-Bisphosphate, subunit A, domain 3"/>
    <property type="match status" value="3"/>
</dbReference>
<dbReference type="GO" id="GO:0004615">
    <property type="term" value="F:phosphomannomutase activity"/>
    <property type="evidence" value="ECO:0007669"/>
    <property type="project" value="UniProtKB-EC"/>
</dbReference>
<evidence type="ECO:0000256" key="6">
    <source>
        <dbReference type="ARBA" id="ARBA00022553"/>
    </source>
</evidence>
<evidence type="ECO:0000259" key="13">
    <source>
        <dbReference type="Pfam" id="PF02879"/>
    </source>
</evidence>
<dbReference type="InterPro" id="IPR005845">
    <property type="entry name" value="A-D-PHexomutase_a/b/a-II"/>
</dbReference>
<evidence type="ECO:0000256" key="9">
    <source>
        <dbReference type="ARBA" id="ARBA00023235"/>
    </source>
</evidence>
<comment type="pathway">
    <text evidence="3">Nucleotide-sugar biosynthesis; GDP-alpha-D-mannose biosynthesis; alpha-D-mannose 1-phosphate from D-fructose 6-phosphate: step 2/2.</text>
</comment>
<dbReference type="Pfam" id="PF02878">
    <property type="entry name" value="PGM_PMM_I"/>
    <property type="match status" value="1"/>
</dbReference>
<dbReference type="GO" id="GO:0000287">
    <property type="term" value="F:magnesium ion binding"/>
    <property type="evidence" value="ECO:0007669"/>
    <property type="project" value="InterPro"/>
</dbReference>
<keyword evidence="8 10" id="KW-0460">Magnesium</keyword>
<evidence type="ECO:0000259" key="12">
    <source>
        <dbReference type="Pfam" id="PF02878"/>
    </source>
</evidence>
<dbReference type="CDD" id="cd03089">
    <property type="entry name" value="PMM_PGM"/>
    <property type="match status" value="1"/>
</dbReference>
<dbReference type="PRINTS" id="PR00509">
    <property type="entry name" value="PGMPMM"/>
</dbReference>
<accession>A0A1L6TF75</accession>
<dbReference type="EC" id="5.4.2.8" evidence="5"/>
<protein>
    <recommendedName>
        <fullName evidence="5">phosphomannomutase</fullName>
        <ecNumber evidence="5">5.4.2.8</ecNumber>
    </recommendedName>
</protein>
<comment type="cofactor">
    <cofactor evidence="2">
        <name>Mg(2+)</name>
        <dbReference type="ChEBI" id="CHEBI:18420"/>
    </cofactor>
</comment>
<evidence type="ECO:0000256" key="1">
    <source>
        <dbReference type="ARBA" id="ARBA00000586"/>
    </source>
</evidence>
<keyword evidence="7 10" id="KW-0479">Metal-binding</keyword>
<keyword evidence="6" id="KW-0597">Phosphoprotein</keyword>
<dbReference type="InterPro" id="IPR005846">
    <property type="entry name" value="A-D-PHexomutase_a/b/a-III"/>
</dbReference>
<keyword evidence="9 15" id="KW-0413">Isomerase</keyword>
<dbReference type="OrthoDB" id="9803322at2"/>
<gene>
    <name evidence="15" type="ORF">KU39_2974</name>
</gene>
<organism evidence="15 16">
    <name type="scientific">Piscirickettsia salmonis</name>
    <dbReference type="NCBI Taxonomy" id="1238"/>
    <lineage>
        <taxon>Bacteria</taxon>
        <taxon>Pseudomonadati</taxon>
        <taxon>Pseudomonadota</taxon>
        <taxon>Gammaproteobacteria</taxon>
        <taxon>Thiotrichales</taxon>
        <taxon>Piscirickettsiaceae</taxon>
        <taxon>Piscirickettsia</taxon>
    </lineage>
</organism>
<dbReference type="Pfam" id="PF00408">
    <property type="entry name" value="PGM_PMM_IV"/>
    <property type="match status" value="1"/>
</dbReference>
<proteinExistence type="inferred from homology"/>
<evidence type="ECO:0000256" key="4">
    <source>
        <dbReference type="ARBA" id="ARBA00010231"/>
    </source>
</evidence>
<dbReference type="PANTHER" id="PTHR43771">
    <property type="entry name" value="PHOSPHOMANNOMUTASE"/>
    <property type="match status" value="1"/>
</dbReference>
<dbReference type="InterPro" id="IPR005844">
    <property type="entry name" value="A-D-PHexomutase_a/b/a-I"/>
</dbReference>
<evidence type="ECO:0000256" key="3">
    <source>
        <dbReference type="ARBA" id="ARBA00004699"/>
    </source>
</evidence>
<dbReference type="PROSITE" id="PS00710">
    <property type="entry name" value="PGM_PMM"/>
    <property type="match status" value="1"/>
</dbReference>
<dbReference type="InterPro" id="IPR016055">
    <property type="entry name" value="A-D-PHexomutase_a/b/a-I/II/III"/>
</dbReference>
<evidence type="ECO:0000259" key="14">
    <source>
        <dbReference type="Pfam" id="PF02880"/>
    </source>
</evidence>
<dbReference type="Gene3D" id="3.30.310.50">
    <property type="entry name" value="Alpha-D-phosphohexomutase, C-terminal domain"/>
    <property type="match status" value="1"/>
</dbReference>
<evidence type="ECO:0000256" key="2">
    <source>
        <dbReference type="ARBA" id="ARBA00001946"/>
    </source>
</evidence>
<reference evidence="15 16" key="1">
    <citation type="journal article" date="2014" name="Genome Announc.">
        <title>Comparative Genome Analysis of Two Isolates of the Fish Pathogen Piscirickettsia salmonis from Different Hosts Reveals Major Differences in Virulence-Associated Secretion Systems.</title>
        <authorList>
            <person name="Bohle H."/>
            <person name="Henriquez P."/>
            <person name="Grothusen H."/>
            <person name="Navas E."/>
            <person name="Sandoval A."/>
            <person name="Bustamante F."/>
            <person name="Bustos P."/>
            <person name="Mancilla M."/>
        </authorList>
    </citation>
    <scope>NUCLEOTIDE SEQUENCE [LARGE SCALE GENOMIC DNA]</scope>
    <source>
        <strain evidence="16">B1-32597</strain>
    </source>
</reference>
<evidence type="ECO:0000259" key="11">
    <source>
        <dbReference type="Pfam" id="PF00408"/>
    </source>
</evidence>
<name>A0A1L6TF75_PISSA</name>
<comment type="catalytic activity">
    <reaction evidence="1">
        <text>alpha-D-mannose 1-phosphate = D-mannose 6-phosphate</text>
        <dbReference type="Rhea" id="RHEA:11140"/>
        <dbReference type="ChEBI" id="CHEBI:58409"/>
        <dbReference type="ChEBI" id="CHEBI:58735"/>
        <dbReference type="EC" id="5.4.2.8"/>
    </reaction>
</comment>
<dbReference type="EMBL" id="CP012508">
    <property type="protein sequence ID" value="ALB24149.1"/>
    <property type="molecule type" value="Genomic_DNA"/>
</dbReference>
<dbReference type="InterPro" id="IPR005841">
    <property type="entry name" value="Alpha-D-phosphohexomutase_SF"/>
</dbReference>
<dbReference type="SUPFAM" id="SSF53738">
    <property type="entry name" value="Phosphoglucomutase, first 3 domains"/>
    <property type="match status" value="3"/>
</dbReference>
<evidence type="ECO:0000256" key="10">
    <source>
        <dbReference type="RuleBase" id="RU004326"/>
    </source>
</evidence>
<feature type="domain" description="Alpha-D-phosphohexomutase alpha/beta/alpha" evidence="13">
    <location>
        <begin position="154"/>
        <end position="251"/>
    </location>
</feature>
<evidence type="ECO:0000256" key="5">
    <source>
        <dbReference type="ARBA" id="ARBA00012730"/>
    </source>
</evidence>
<evidence type="ECO:0000313" key="16">
    <source>
        <dbReference type="Proteomes" id="UP000029558"/>
    </source>
</evidence>
<dbReference type="InterPro" id="IPR016066">
    <property type="entry name" value="A-D-PHexomutase_CS"/>
</dbReference>
<dbReference type="InterPro" id="IPR005843">
    <property type="entry name" value="A-D-PHexomutase_C"/>
</dbReference>
<feature type="domain" description="Alpha-D-phosphohexomutase C-terminal" evidence="11">
    <location>
        <begin position="371"/>
        <end position="445"/>
    </location>
</feature>
<dbReference type="PANTHER" id="PTHR43771:SF2">
    <property type="entry name" value="PHOSPHOMANNOMUTASE_PHOSPHOGLUCOMUTASE"/>
    <property type="match status" value="1"/>
</dbReference>
<sequence length="459" mass="50260">MKNIQALKSIFRAYDIRGTVGDQLTAEFSYWLGRAVGSEALAHGESTVAVGRDGRLSGLELVEGLIKGLLASGVNVVNIDQIPTPVLYFAAATECRSGVMVTGSHNPSNYNGFKMVIAGQSVAGDWVQTLYQRIVSGELVEGAGQLLEKDLRETYLNRITGDVQLSRPLKVVVDAGNGVAGELGPELLRRLGCDVKMLYCEIDGTFPNHHPDPSKPENLQDLITKVKDVGADVGLAFDGDGDRLGVVSPQGEIIWPDRQMMLYAKGVLAERSGEVILYDVKCSRNVAKEIERHGGVAVMCQTGHSLVKAKVKETDAPLAGEMSGHIFFNDRWYGFDDALYTAARLLEILTRDTRAVAEVFKDLPNSINTPEINVAVSEEHKFELMEKLVKAVDFPDAKIISIDGLRIEFADSWALIRPSNTTPCFVLRFEADSQEALDQTKARIKEFLHAHDAGLQLDF</sequence>
<feature type="domain" description="Alpha-D-phosphohexomutase alpha/beta/alpha" evidence="14">
    <location>
        <begin position="256"/>
        <end position="365"/>
    </location>
</feature>
<dbReference type="RefSeq" id="WP_017375941.1">
    <property type="nucleotide sequence ID" value="NZ_CP012508.1"/>
</dbReference>
<evidence type="ECO:0000256" key="7">
    <source>
        <dbReference type="ARBA" id="ARBA00022723"/>
    </source>
</evidence>
<feature type="domain" description="Alpha-D-phosphohexomutase alpha/beta/alpha" evidence="12">
    <location>
        <begin position="9"/>
        <end position="134"/>
    </location>
</feature>
<dbReference type="AlphaFoldDB" id="A0A1L6TF75"/>
<dbReference type="SUPFAM" id="SSF55957">
    <property type="entry name" value="Phosphoglucomutase, C-terminal domain"/>
    <property type="match status" value="1"/>
</dbReference>
<evidence type="ECO:0000256" key="8">
    <source>
        <dbReference type="ARBA" id="ARBA00022842"/>
    </source>
</evidence>
<dbReference type="InterPro" id="IPR036900">
    <property type="entry name" value="A-D-PHexomutase_C_sf"/>
</dbReference>